<comment type="catalytic activity">
    <reaction evidence="1">
        <text>ATP + protein L-histidine = ADP + protein N-phospho-L-histidine.</text>
        <dbReference type="EC" id="2.7.13.3"/>
    </reaction>
</comment>
<evidence type="ECO:0000256" key="2">
    <source>
        <dbReference type="ARBA" id="ARBA00004141"/>
    </source>
</evidence>
<dbReference type="Pfam" id="PF02518">
    <property type="entry name" value="HATPase_c"/>
    <property type="match status" value="1"/>
</dbReference>
<dbReference type="PRINTS" id="PR00344">
    <property type="entry name" value="BCTRLSENSOR"/>
</dbReference>
<keyword evidence="12" id="KW-0472">Membrane</keyword>
<dbReference type="InterPro" id="IPR001610">
    <property type="entry name" value="PAC"/>
</dbReference>
<dbReference type="SUPFAM" id="SSF47384">
    <property type="entry name" value="Homodimeric domain of signal transducing histidine kinase"/>
    <property type="match status" value="1"/>
</dbReference>
<feature type="coiled-coil region" evidence="13">
    <location>
        <begin position="12"/>
        <end position="39"/>
    </location>
</feature>
<evidence type="ECO:0000256" key="8">
    <source>
        <dbReference type="ARBA" id="ARBA00022777"/>
    </source>
</evidence>
<evidence type="ECO:0000256" key="7">
    <source>
        <dbReference type="ARBA" id="ARBA00022741"/>
    </source>
</evidence>
<comment type="subcellular location">
    <subcellularLocation>
        <location evidence="2">Membrane</location>
        <topology evidence="2">Multi-pass membrane protein</topology>
    </subcellularLocation>
</comment>
<feature type="domain" description="PAC" evidence="16">
    <location>
        <begin position="116"/>
        <end position="168"/>
    </location>
</feature>
<evidence type="ECO:0000313" key="17">
    <source>
        <dbReference type="EMBL" id="TGK53253.1"/>
    </source>
</evidence>
<evidence type="ECO:0000313" key="18">
    <source>
        <dbReference type="Proteomes" id="UP000297617"/>
    </source>
</evidence>
<dbReference type="Pfam" id="PF00512">
    <property type="entry name" value="HisKA"/>
    <property type="match status" value="1"/>
</dbReference>
<keyword evidence="7" id="KW-0547">Nucleotide-binding</keyword>
<keyword evidence="9" id="KW-0067">ATP-binding</keyword>
<dbReference type="InterPro" id="IPR000700">
    <property type="entry name" value="PAS-assoc_C"/>
</dbReference>
<evidence type="ECO:0000256" key="11">
    <source>
        <dbReference type="ARBA" id="ARBA00023012"/>
    </source>
</evidence>
<evidence type="ECO:0000259" key="16">
    <source>
        <dbReference type="PROSITE" id="PS50113"/>
    </source>
</evidence>
<keyword evidence="4" id="KW-0597">Phosphoprotein</keyword>
<evidence type="ECO:0000256" key="3">
    <source>
        <dbReference type="ARBA" id="ARBA00012438"/>
    </source>
</evidence>
<dbReference type="SMART" id="SM00387">
    <property type="entry name" value="HATPase_c"/>
    <property type="match status" value="1"/>
</dbReference>
<dbReference type="InterPro" id="IPR036890">
    <property type="entry name" value="HATPase_C_sf"/>
</dbReference>
<evidence type="ECO:0000256" key="5">
    <source>
        <dbReference type="ARBA" id="ARBA00022679"/>
    </source>
</evidence>
<dbReference type="SUPFAM" id="SSF55785">
    <property type="entry name" value="PYP-like sensor domain (PAS domain)"/>
    <property type="match status" value="1"/>
</dbReference>
<evidence type="ECO:0000256" key="12">
    <source>
        <dbReference type="ARBA" id="ARBA00023136"/>
    </source>
</evidence>
<dbReference type="PROSITE" id="PS50109">
    <property type="entry name" value="HIS_KIN"/>
    <property type="match status" value="1"/>
</dbReference>
<keyword evidence="10" id="KW-1133">Transmembrane helix</keyword>
<sequence>MLFLMPTSPESYETLIAEIKRLEKENHILKQNQNLFDDQQTKINHLLQFTQFSIDSISDTILWIDENGKYVFVNNAACINYGYSKEELLSMTVLEVDPLFTKEIWDTHWKDILEKKTFTIETINKRKDGNPFPIEVTVNLVEYGGKKYNCAIVRDITEQKSNEEKLKQAALRLEELNATKDKFFSIIAHDLRGPLGAHREFTKLLSEKISDLSIEERDVNLQIISESSEKIYSLMENLLHWANTQNGNTKFKPVALNLYDIIQKTIDLLSLSIQKKHINVLNLIPETFELVADVFMVETIFRNLLSNAIKYSNHNQKIEIGFIKQDPIDHSNPIFYRFYVKDEGIGMSKERMNTLFRLDQKYSTPGTAQETGTGLGLILIKDFVEQHFGKIWVESQVQLGTTFYFELGHITI</sequence>
<reference evidence="18" key="1">
    <citation type="journal article" date="2019" name="PLoS Negl. Trop. Dis.">
        <title>Revisiting the worldwide diversity of Leptospira species in the environment.</title>
        <authorList>
            <person name="Vincent A.T."/>
            <person name="Schiettekatte O."/>
            <person name="Bourhy P."/>
            <person name="Veyrier F.J."/>
            <person name="Picardeau M."/>
        </authorList>
    </citation>
    <scope>NUCLEOTIDE SEQUENCE [LARGE SCALE GENOMIC DNA]</scope>
    <source>
        <strain evidence="18">201800295</strain>
    </source>
</reference>
<dbReference type="PROSITE" id="PS50112">
    <property type="entry name" value="PAS"/>
    <property type="match status" value="1"/>
</dbReference>
<accession>A0ABY2LAQ9</accession>
<evidence type="ECO:0000256" key="6">
    <source>
        <dbReference type="ARBA" id="ARBA00022692"/>
    </source>
</evidence>
<protein>
    <recommendedName>
        <fullName evidence="3">histidine kinase</fullName>
        <ecNumber evidence="3">2.7.13.3</ecNumber>
    </recommendedName>
</protein>
<dbReference type="Gene3D" id="3.30.565.10">
    <property type="entry name" value="Histidine kinase-like ATPase, C-terminal domain"/>
    <property type="match status" value="1"/>
</dbReference>
<evidence type="ECO:0000259" key="15">
    <source>
        <dbReference type="PROSITE" id="PS50112"/>
    </source>
</evidence>
<feature type="domain" description="Histidine kinase" evidence="14">
    <location>
        <begin position="186"/>
        <end position="411"/>
    </location>
</feature>
<dbReference type="Proteomes" id="UP000297617">
    <property type="component" value="Unassembled WGS sequence"/>
</dbReference>
<evidence type="ECO:0000256" key="13">
    <source>
        <dbReference type="SAM" id="Coils"/>
    </source>
</evidence>
<dbReference type="Gene3D" id="1.10.287.130">
    <property type="match status" value="1"/>
</dbReference>
<dbReference type="GO" id="GO:0016301">
    <property type="term" value="F:kinase activity"/>
    <property type="evidence" value="ECO:0007669"/>
    <property type="project" value="UniProtKB-KW"/>
</dbReference>
<dbReference type="Gene3D" id="3.30.450.20">
    <property type="entry name" value="PAS domain"/>
    <property type="match status" value="1"/>
</dbReference>
<evidence type="ECO:0000259" key="14">
    <source>
        <dbReference type="PROSITE" id="PS50109"/>
    </source>
</evidence>
<evidence type="ECO:0000256" key="4">
    <source>
        <dbReference type="ARBA" id="ARBA00022553"/>
    </source>
</evidence>
<dbReference type="PANTHER" id="PTHR42878">
    <property type="entry name" value="TWO-COMPONENT HISTIDINE KINASE"/>
    <property type="match status" value="1"/>
</dbReference>
<dbReference type="CDD" id="cd00130">
    <property type="entry name" value="PAS"/>
    <property type="match status" value="1"/>
</dbReference>
<evidence type="ECO:0000256" key="10">
    <source>
        <dbReference type="ARBA" id="ARBA00022989"/>
    </source>
</evidence>
<keyword evidence="5" id="KW-0808">Transferase</keyword>
<dbReference type="PROSITE" id="PS50113">
    <property type="entry name" value="PAC"/>
    <property type="match status" value="1"/>
</dbReference>
<dbReference type="InterPro" id="IPR005467">
    <property type="entry name" value="His_kinase_dom"/>
</dbReference>
<dbReference type="EMBL" id="RQFD01000003">
    <property type="protein sequence ID" value="TGK53253.1"/>
    <property type="molecule type" value="Genomic_DNA"/>
</dbReference>
<evidence type="ECO:0000256" key="9">
    <source>
        <dbReference type="ARBA" id="ARBA00022840"/>
    </source>
</evidence>
<dbReference type="InterPro" id="IPR035965">
    <property type="entry name" value="PAS-like_dom_sf"/>
</dbReference>
<keyword evidence="8 17" id="KW-0418">Kinase</keyword>
<proteinExistence type="predicted"/>
<keyword evidence="6" id="KW-0812">Transmembrane</keyword>
<organism evidence="17 18">
    <name type="scientific">Leptospira bouyouniensis</name>
    <dbReference type="NCBI Taxonomy" id="2484911"/>
    <lineage>
        <taxon>Bacteria</taxon>
        <taxon>Pseudomonadati</taxon>
        <taxon>Spirochaetota</taxon>
        <taxon>Spirochaetia</taxon>
        <taxon>Leptospirales</taxon>
        <taxon>Leptospiraceae</taxon>
        <taxon>Leptospira</taxon>
    </lineage>
</organism>
<dbReference type="InterPro" id="IPR003661">
    <property type="entry name" value="HisK_dim/P_dom"/>
</dbReference>
<dbReference type="SUPFAM" id="SSF55874">
    <property type="entry name" value="ATPase domain of HSP90 chaperone/DNA topoisomerase II/histidine kinase"/>
    <property type="match status" value="1"/>
</dbReference>
<dbReference type="SMART" id="SM00388">
    <property type="entry name" value="HisKA"/>
    <property type="match status" value="1"/>
</dbReference>
<dbReference type="InterPro" id="IPR003594">
    <property type="entry name" value="HATPase_dom"/>
</dbReference>
<evidence type="ECO:0000256" key="1">
    <source>
        <dbReference type="ARBA" id="ARBA00000085"/>
    </source>
</evidence>
<dbReference type="InterPro" id="IPR036097">
    <property type="entry name" value="HisK_dim/P_sf"/>
</dbReference>
<comment type="caution">
    <text evidence="17">The sequence shown here is derived from an EMBL/GenBank/DDBJ whole genome shotgun (WGS) entry which is preliminary data.</text>
</comment>
<dbReference type="SMART" id="SM00086">
    <property type="entry name" value="PAC"/>
    <property type="match status" value="1"/>
</dbReference>
<dbReference type="EC" id="2.7.13.3" evidence="3"/>
<dbReference type="NCBIfam" id="TIGR00229">
    <property type="entry name" value="sensory_box"/>
    <property type="match status" value="1"/>
</dbReference>
<dbReference type="Pfam" id="PF13426">
    <property type="entry name" value="PAS_9"/>
    <property type="match status" value="1"/>
</dbReference>
<name>A0ABY2LAQ9_9LEPT</name>
<dbReference type="InterPro" id="IPR050351">
    <property type="entry name" value="BphY/WalK/GraS-like"/>
</dbReference>
<keyword evidence="13" id="KW-0175">Coiled coil</keyword>
<dbReference type="InterPro" id="IPR004358">
    <property type="entry name" value="Sig_transdc_His_kin-like_C"/>
</dbReference>
<keyword evidence="11" id="KW-0902">Two-component regulatory system</keyword>
<keyword evidence="18" id="KW-1185">Reference proteome</keyword>
<feature type="domain" description="PAS" evidence="15">
    <location>
        <begin position="54"/>
        <end position="94"/>
    </location>
</feature>
<dbReference type="InterPro" id="IPR000014">
    <property type="entry name" value="PAS"/>
</dbReference>
<dbReference type="PANTHER" id="PTHR42878:SF7">
    <property type="entry name" value="SENSOR HISTIDINE KINASE GLRK"/>
    <property type="match status" value="1"/>
</dbReference>
<gene>
    <name evidence="17" type="ORF">EHQ10_05795</name>
</gene>
<dbReference type="CDD" id="cd00082">
    <property type="entry name" value="HisKA"/>
    <property type="match status" value="1"/>
</dbReference>